<name>A0A1Y5IB96_OSTTA</name>
<sequence>MVLRPNAPLERALRRDMSSSKRTIACTHIRARWWRWRSYACSRAPIIACRTCTWVCSRARACKMPFVRASTQNRSLRTSGRTRINRCGKRNRAFRARACSTAISHPWVVFTTPSSPKPQNGGRYYGAMTSVESSPCARMRTRQ</sequence>
<organism evidence="1">
    <name type="scientific">Ostreococcus tauri</name>
    <name type="common">Marine green alga</name>
    <dbReference type="NCBI Taxonomy" id="70448"/>
    <lineage>
        <taxon>Eukaryota</taxon>
        <taxon>Viridiplantae</taxon>
        <taxon>Chlorophyta</taxon>
        <taxon>Mamiellophyceae</taxon>
        <taxon>Mamiellales</taxon>
        <taxon>Bathycoccaceae</taxon>
        <taxon>Ostreococcus</taxon>
    </lineage>
</organism>
<dbReference type="AlphaFoldDB" id="A0A1Y5IB96"/>
<protein>
    <submittedName>
        <fullName evidence="1">RNA polymerase II transcription initiation/nucleotide excision repair factor TFIIH, subunit TFB2</fullName>
    </submittedName>
</protein>
<gene>
    <name evidence="1" type="ORF">BE221DRAFT_73615</name>
</gene>
<accession>A0A1Y5IB96</accession>
<dbReference type="Proteomes" id="UP000195557">
    <property type="component" value="Unassembled WGS sequence"/>
</dbReference>
<proteinExistence type="predicted"/>
<reference evidence="1" key="1">
    <citation type="submission" date="2017-04" db="EMBL/GenBank/DDBJ databases">
        <title>Population genomics of picophytoplankton unveils novel chromosome hypervariability.</title>
        <authorList>
            <consortium name="DOE Joint Genome Institute"/>
            <person name="Blanc-Mathieu R."/>
            <person name="Krasovec M."/>
            <person name="Hebrard M."/>
            <person name="Yau S."/>
            <person name="Desgranges E."/>
            <person name="Martin J."/>
            <person name="Schackwitz W."/>
            <person name="Kuo A."/>
            <person name="Salin G."/>
            <person name="Donnadieu C."/>
            <person name="Desdevises Y."/>
            <person name="Sanchez-Ferandin S."/>
            <person name="Moreau H."/>
            <person name="Rivals E."/>
            <person name="Grigoriev I.V."/>
            <person name="Grimsley N."/>
            <person name="Eyre-Walker A."/>
            <person name="Piganeau G."/>
        </authorList>
    </citation>
    <scope>NUCLEOTIDE SEQUENCE [LARGE SCALE GENOMIC DNA]</scope>
    <source>
        <strain evidence="1">RCC 1115</strain>
    </source>
</reference>
<dbReference type="EMBL" id="KZ155781">
    <property type="protein sequence ID" value="OUS46751.1"/>
    <property type="molecule type" value="Genomic_DNA"/>
</dbReference>
<evidence type="ECO:0000313" key="1">
    <source>
        <dbReference type="EMBL" id="OUS46751.1"/>
    </source>
</evidence>